<feature type="transmembrane region" description="Helical" evidence="6">
    <location>
        <begin position="376"/>
        <end position="395"/>
    </location>
</feature>
<comment type="similarity">
    <text evidence="2">Belongs to the multi antimicrobial extrusion (MATE) (TC 2.A.66.1) family.</text>
</comment>
<keyword evidence="6" id="KW-0812">Transmembrane</keyword>
<feature type="transmembrane region" description="Helical" evidence="6">
    <location>
        <begin position="338"/>
        <end position="356"/>
    </location>
</feature>
<name>A0A1E5G8Y0_9ENTE</name>
<dbReference type="RefSeq" id="WP_069664791.1">
    <property type="nucleotide sequence ID" value="NZ_JBHUJJ010000001.1"/>
</dbReference>
<comment type="function">
    <text evidence="1">Multidrug efflux pump.</text>
</comment>
<dbReference type="NCBIfam" id="TIGR00797">
    <property type="entry name" value="matE"/>
    <property type="match status" value="1"/>
</dbReference>
<evidence type="ECO:0000256" key="3">
    <source>
        <dbReference type="ARBA" id="ARBA00020268"/>
    </source>
</evidence>
<keyword evidence="8" id="KW-1185">Reference proteome</keyword>
<keyword evidence="6" id="KW-0472">Membrane</keyword>
<gene>
    <name evidence="7" type="ORF">BCR25_11050</name>
</gene>
<dbReference type="Proteomes" id="UP000095094">
    <property type="component" value="Unassembled WGS sequence"/>
</dbReference>
<feature type="transmembrane region" description="Helical" evidence="6">
    <location>
        <begin position="306"/>
        <end position="326"/>
    </location>
</feature>
<feature type="transmembrane region" description="Helical" evidence="6">
    <location>
        <begin position="81"/>
        <end position="102"/>
    </location>
</feature>
<dbReference type="PANTHER" id="PTHR43298">
    <property type="entry name" value="MULTIDRUG RESISTANCE PROTEIN NORM-RELATED"/>
    <property type="match status" value="1"/>
</dbReference>
<dbReference type="EMBL" id="MIJY01000045">
    <property type="protein sequence ID" value="OEG09101.1"/>
    <property type="molecule type" value="Genomic_DNA"/>
</dbReference>
<dbReference type="PANTHER" id="PTHR43298:SF2">
    <property type="entry name" value="FMN_FAD EXPORTER YEEO-RELATED"/>
    <property type="match status" value="1"/>
</dbReference>
<accession>A0A1E5G8Y0</accession>
<evidence type="ECO:0000256" key="6">
    <source>
        <dbReference type="SAM" id="Phobius"/>
    </source>
</evidence>
<comment type="caution">
    <text evidence="7">The sequence shown here is derived from an EMBL/GenBank/DDBJ whole genome shotgun (WGS) entry which is preliminary data.</text>
</comment>
<dbReference type="InterPro" id="IPR050222">
    <property type="entry name" value="MATE_MdtK"/>
</dbReference>
<evidence type="ECO:0000256" key="1">
    <source>
        <dbReference type="ARBA" id="ARBA00003408"/>
    </source>
</evidence>
<dbReference type="InterPro" id="IPR002528">
    <property type="entry name" value="MATE_fam"/>
</dbReference>
<dbReference type="AlphaFoldDB" id="A0A1E5G8Y0"/>
<evidence type="ECO:0000313" key="8">
    <source>
        <dbReference type="Proteomes" id="UP000095094"/>
    </source>
</evidence>
<reference evidence="8" key="1">
    <citation type="submission" date="2016-09" db="EMBL/GenBank/DDBJ databases">
        <authorList>
            <person name="Gulvik C.A."/>
        </authorList>
    </citation>
    <scope>NUCLEOTIDE SEQUENCE [LARGE SCALE GENOMIC DNA]</scope>
    <source>
        <strain evidence="8">LMG 8895</strain>
    </source>
</reference>
<evidence type="ECO:0000256" key="5">
    <source>
        <dbReference type="ARBA" id="ARBA00031636"/>
    </source>
</evidence>
<protein>
    <recommendedName>
        <fullName evidence="3">Probable multidrug resistance protein NorM</fullName>
    </recommendedName>
    <alternativeName>
        <fullName evidence="5">Multidrug-efflux transporter</fullName>
    </alternativeName>
</protein>
<keyword evidence="4" id="KW-0813">Transport</keyword>
<feature type="transmembrane region" description="Helical" evidence="6">
    <location>
        <begin position="401"/>
        <end position="425"/>
    </location>
</feature>
<dbReference type="GO" id="GO:0015297">
    <property type="term" value="F:antiporter activity"/>
    <property type="evidence" value="ECO:0007669"/>
    <property type="project" value="InterPro"/>
</dbReference>
<evidence type="ECO:0000256" key="4">
    <source>
        <dbReference type="ARBA" id="ARBA00022448"/>
    </source>
</evidence>
<dbReference type="Pfam" id="PF01554">
    <property type="entry name" value="MatE"/>
    <property type="match status" value="2"/>
</dbReference>
<feature type="transmembrane region" description="Helical" evidence="6">
    <location>
        <begin position="122"/>
        <end position="141"/>
    </location>
</feature>
<dbReference type="GO" id="GO:0005886">
    <property type="term" value="C:plasma membrane"/>
    <property type="evidence" value="ECO:0007669"/>
    <property type="project" value="TreeGrafter"/>
</dbReference>
<feature type="transmembrane region" description="Helical" evidence="6">
    <location>
        <begin position="153"/>
        <end position="175"/>
    </location>
</feature>
<keyword evidence="6" id="KW-1133">Transmembrane helix</keyword>
<dbReference type="GO" id="GO:0042910">
    <property type="term" value="F:xenobiotic transmembrane transporter activity"/>
    <property type="evidence" value="ECO:0007669"/>
    <property type="project" value="InterPro"/>
</dbReference>
<feature type="transmembrane region" description="Helical" evidence="6">
    <location>
        <begin position="39"/>
        <end position="61"/>
    </location>
</feature>
<proteinExistence type="inferred from homology"/>
<evidence type="ECO:0000256" key="2">
    <source>
        <dbReference type="ARBA" id="ARBA00010199"/>
    </source>
</evidence>
<sequence>MSTKQLFKKSIPIILSQSSSVIMGLVNLIFISSFGYQQIGIVGISNVFIQNALIILISFTFQTSLNVVKAKHDKFKTETEIVNSLLVATMINLPIIIILITFSKQILNLLGASQELVNIGLTYFIIRIVSILFISVSRVGVSLFRGLGKNRLTMYITILCNIINIMLNFVCINILKFGLNSLAYSLLISEAIQIIILAYFIKKEGYTIFSDFRKKVNMRIIKKVNFEGYKIGLQDIGLTLTSVVFTMFAAKIGEKELAATEILLNLLTLTYLPGIGIGIISALEVGEIISNQKQNIRDQLKKLRRIFIKVSLLFNVPVSVVFIFFSNLIASVFTTDSAIINILVNIMWLSSIFLIFDTIQMILTDCVRAFEKNNELLFVTLILSMFLFVPLSYFMSFTLNMGIYGMWISFYFYLVVQTIVLNYLYSKEMRGKGYYE</sequence>
<organism evidence="7 8">
    <name type="scientific">Enterococcus termitis</name>
    <dbReference type="NCBI Taxonomy" id="332950"/>
    <lineage>
        <taxon>Bacteria</taxon>
        <taxon>Bacillati</taxon>
        <taxon>Bacillota</taxon>
        <taxon>Bacilli</taxon>
        <taxon>Lactobacillales</taxon>
        <taxon>Enterococcaceae</taxon>
        <taxon>Enterococcus</taxon>
    </lineage>
</organism>
<feature type="transmembrane region" description="Helical" evidence="6">
    <location>
        <begin position="181"/>
        <end position="201"/>
    </location>
</feature>
<feature type="transmembrane region" description="Helical" evidence="6">
    <location>
        <begin position="12"/>
        <end position="33"/>
    </location>
</feature>
<evidence type="ECO:0000313" key="7">
    <source>
        <dbReference type="EMBL" id="OEG09101.1"/>
    </source>
</evidence>
<feature type="transmembrane region" description="Helical" evidence="6">
    <location>
        <begin position="262"/>
        <end position="285"/>
    </location>
</feature>